<dbReference type="OrthoDB" id="3668964at2"/>
<evidence type="ECO:0000313" key="1">
    <source>
        <dbReference type="EMBL" id="AEL28754.1"/>
    </source>
</evidence>
<organism evidence="1 2">
    <name type="scientific">Cyclobacterium marinum (strain ATCC 25205 / DSM 745 / LMG 13164 / NCIMB 1802)</name>
    <name type="common">Flectobacillus marinus</name>
    <dbReference type="NCBI Taxonomy" id="880070"/>
    <lineage>
        <taxon>Bacteria</taxon>
        <taxon>Pseudomonadati</taxon>
        <taxon>Bacteroidota</taxon>
        <taxon>Cytophagia</taxon>
        <taxon>Cytophagales</taxon>
        <taxon>Cyclobacteriaceae</taxon>
        <taxon>Cyclobacterium</taxon>
    </lineage>
</organism>
<dbReference type="SUPFAM" id="SSF53474">
    <property type="entry name" value="alpha/beta-Hydrolases"/>
    <property type="match status" value="1"/>
</dbReference>
<dbReference type="ESTHER" id="cycms-g0j8f4">
    <property type="family name" value="Abhydrolase_7"/>
</dbReference>
<reference evidence="2" key="1">
    <citation type="submission" date="2011-07" db="EMBL/GenBank/DDBJ databases">
        <title>The complete genome of Cyclobacterium marinum DSM 745.</title>
        <authorList>
            <person name="Lucas S."/>
            <person name="Han J."/>
            <person name="Lapidus A."/>
            <person name="Bruce D."/>
            <person name="Goodwin L."/>
            <person name="Pitluck S."/>
            <person name="Peters L."/>
            <person name="Kyrpides N."/>
            <person name="Mavromatis K."/>
            <person name="Ivanova N."/>
            <person name="Ovchinnikova G."/>
            <person name="Chertkov O."/>
            <person name="Detter J.C."/>
            <person name="Tapia R."/>
            <person name="Han C."/>
            <person name="Land M."/>
            <person name="Hauser L."/>
            <person name="Markowitz V."/>
            <person name="Cheng J.-F."/>
            <person name="Hugenholtz P."/>
            <person name="Woyke T."/>
            <person name="Wu D."/>
            <person name="Tindall B."/>
            <person name="Schuetze A."/>
            <person name="Brambilla E."/>
            <person name="Klenk H.-P."/>
            <person name="Eisen J.A."/>
        </authorList>
    </citation>
    <scope>NUCLEOTIDE SEQUENCE [LARGE SCALE GENOMIC DNA]</scope>
    <source>
        <strain evidence="2">ATCC 25205 / DSM 745 / LMG 13164 / NCIMB 1802</strain>
    </source>
</reference>
<dbReference type="KEGG" id="cmr:Cycma_5070"/>
<dbReference type="InterPro" id="IPR006311">
    <property type="entry name" value="TAT_signal"/>
</dbReference>
<dbReference type="InterPro" id="IPR050261">
    <property type="entry name" value="FrsA_esterase"/>
</dbReference>
<dbReference type="Gene3D" id="3.40.50.1820">
    <property type="entry name" value="alpha/beta hydrolase"/>
    <property type="match status" value="1"/>
</dbReference>
<gene>
    <name evidence="1" type="ordered locus">Cycma_5070</name>
</gene>
<dbReference type="PANTHER" id="PTHR22946">
    <property type="entry name" value="DIENELACTONE HYDROLASE DOMAIN-CONTAINING PROTEIN-RELATED"/>
    <property type="match status" value="1"/>
</dbReference>
<sequence length="422" mass="47302">MKKPRRDFIKTAGLTGFGMVGGILNPQNLAFSSVSKKTGMTKADLSIIGPYGPWANGLISDQLPSLSYRNERYTSLESWRKEAMATVKERMGIPDLGAIPKVTVHDTYENDGLAFEEISWQLPYGNRTKALVIKPAGVVGELPAILAFHDHGGNKYFGLRKITRTGKAQHPLMKVHQEHYYEGKAWANEMAKRGYVVMVSDSFTFASRRVLLEEVPENRRAGLTDENPENEENIAAYNKWAADHEHVMAKSLFCGGTSWPAVFFAEDQMALNILLARKDVDSNNVGCGGLSGGGLRTVMMGGLDHRIKCAVCVGFMSTWTDFLLNRAYTHTWMAYVPRLPNELDFPEILGLRVPLPTLVLNDREDQLYTLSEMQKADKILASVFDKAGASDKYRASYYPGLHKFDKAMQAEAFDWWDKWLKS</sequence>
<dbReference type="eggNOG" id="COG0412">
    <property type="taxonomic scope" value="Bacteria"/>
</dbReference>
<dbReference type="InterPro" id="IPR029058">
    <property type="entry name" value="AB_hydrolase_fold"/>
</dbReference>
<proteinExistence type="predicted"/>
<protein>
    <recommendedName>
        <fullName evidence="3">Peptidase S9 prolyl oligopeptidase catalytic domain-containing protein</fullName>
    </recommendedName>
</protein>
<accession>G0J8F4</accession>
<keyword evidence="2" id="KW-1185">Reference proteome</keyword>
<dbReference type="EMBL" id="CP002955">
    <property type="protein sequence ID" value="AEL28754.1"/>
    <property type="molecule type" value="Genomic_DNA"/>
</dbReference>
<dbReference type="PROSITE" id="PS51318">
    <property type="entry name" value="TAT"/>
    <property type="match status" value="1"/>
</dbReference>
<evidence type="ECO:0000313" key="2">
    <source>
        <dbReference type="Proteomes" id="UP000001635"/>
    </source>
</evidence>
<evidence type="ECO:0008006" key="3">
    <source>
        <dbReference type="Google" id="ProtNLM"/>
    </source>
</evidence>
<dbReference type="RefSeq" id="WP_014023033.1">
    <property type="nucleotide sequence ID" value="NC_015914.1"/>
</dbReference>
<dbReference type="HOGENOM" id="CLU_056134_3_0_10"/>
<dbReference type="Proteomes" id="UP000001635">
    <property type="component" value="Chromosome"/>
</dbReference>
<dbReference type="AlphaFoldDB" id="G0J8F4"/>
<name>G0J8F4_CYCMS</name>
<dbReference type="STRING" id="880070.Cycma_5070"/>